<dbReference type="Proteomes" id="UP001161017">
    <property type="component" value="Unassembled WGS sequence"/>
</dbReference>
<evidence type="ECO:0000256" key="1">
    <source>
        <dbReference type="ARBA" id="ARBA00004141"/>
    </source>
</evidence>
<dbReference type="GO" id="GO:0016020">
    <property type="term" value="C:membrane"/>
    <property type="evidence" value="ECO:0007669"/>
    <property type="project" value="UniProtKB-SubCell"/>
</dbReference>
<evidence type="ECO:0000256" key="4">
    <source>
        <dbReference type="ARBA" id="ARBA00023136"/>
    </source>
</evidence>
<gene>
    <name evidence="8" type="ORF">OHK93_008813</name>
</gene>
<dbReference type="InterPro" id="IPR049326">
    <property type="entry name" value="Rhodopsin_dom_fungi"/>
</dbReference>
<evidence type="ECO:0000256" key="3">
    <source>
        <dbReference type="ARBA" id="ARBA00022989"/>
    </source>
</evidence>
<keyword evidence="2 6" id="KW-0812">Transmembrane</keyword>
<dbReference type="EMBL" id="JAPUFD010000009">
    <property type="protein sequence ID" value="MDI1489532.1"/>
    <property type="molecule type" value="Genomic_DNA"/>
</dbReference>
<feature type="transmembrane region" description="Helical" evidence="6">
    <location>
        <begin position="127"/>
        <end position="147"/>
    </location>
</feature>
<evidence type="ECO:0000256" key="2">
    <source>
        <dbReference type="ARBA" id="ARBA00022692"/>
    </source>
</evidence>
<protein>
    <recommendedName>
        <fullName evidence="7">Rhodopsin domain-containing protein</fullName>
    </recommendedName>
</protein>
<proteinExistence type="inferred from homology"/>
<feature type="transmembrane region" description="Helical" evidence="6">
    <location>
        <begin position="44"/>
        <end position="65"/>
    </location>
</feature>
<feature type="transmembrane region" description="Helical" evidence="6">
    <location>
        <begin position="276"/>
        <end position="298"/>
    </location>
</feature>
<comment type="subcellular location">
    <subcellularLocation>
        <location evidence="1">Membrane</location>
        <topology evidence="1">Multi-pass membrane protein</topology>
    </subcellularLocation>
</comment>
<evidence type="ECO:0000313" key="9">
    <source>
        <dbReference type="Proteomes" id="UP001161017"/>
    </source>
</evidence>
<name>A0AA43QP63_9LECA</name>
<comment type="caution">
    <text evidence="8">The sequence shown here is derived from an EMBL/GenBank/DDBJ whole genome shotgun (WGS) entry which is preliminary data.</text>
</comment>
<evidence type="ECO:0000256" key="6">
    <source>
        <dbReference type="SAM" id="Phobius"/>
    </source>
</evidence>
<feature type="domain" description="Rhodopsin" evidence="7">
    <location>
        <begin position="62"/>
        <end position="299"/>
    </location>
</feature>
<keyword evidence="9" id="KW-1185">Reference proteome</keyword>
<feature type="transmembrane region" description="Helical" evidence="6">
    <location>
        <begin position="235"/>
        <end position="256"/>
    </location>
</feature>
<dbReference type="Pfam" id="PF20684">
    <property type="entry name" value="Fung_rhodopsin"/>
    <property type="match status" value="1"/>
</dbReference>
<sequence length="408" mass="45547">MATPTTAITTSIPWWELGNYPASTPPPGSGIQSNLINPPSQHQYGVITQSLCLTIATLAVLMRIYTKTLLLRNPGWDDYTSVLAWLGLIANATLTLIQDHYGYGRHIWDMTGNSFTSMAKFIWAQQILYNPIIFVTKLSILLLYLRVFKPSNMTFIALHIVLWANLAFYVAATFVEIFQCKPMRKTYLPLLEGSCINQRNAQIASGAINVISDIAILLLPMASVWKLQVYRKGKIGLFVIFGFGLFACVASTFRLALFIRYTNKTDGTWTMYPVNLWTAAELACGIVCGCIPALPAFIRHVSSWRVKVIVTRITRSGSSYASSGQRSAAAARGVMGESLRSPNVEKPRVRERWEELDDLEYQPGDAEREGAGAEVRQVWPQSKLARMEQEQAALGMKRGYGNVNSFQR</sequence>
<organism evidence="8 9">
    <name type="scientific">Ramalina farinacea</name>
    <dbReference type="NCBI Taxonomy" id="258253"/>
    <lineage>
        <taxon>Eukaryota</taxon>
        <taxon>Fungi</taxon>
        <taxon>Dikarya</taxon>
        <taxon>Ascomycota</taxon>
        <taxon>Pezizomycotina</taxon>
        <taxon>Lecanoromycetes</taxon>
        <taxon>OSLEUM clade</taxon>
        <taxon>Lecanoromycetidae</taxon>
        <taxon>Lecanorales</taxon>
        <taxon>Lecanorineae</taxon>
        <taxon>Ramalinaceae</taxon>
        <taxon>Ramalina</taxon>
    </lineage>
</organism>
<dbReference type="InterPro" id="IPR052337">
    <property type="entry name" value="SAT4-like"/>
</dbReference>
<reference evidence="8" key="1">
    <citation type="journal article" date="2023" name="Genome Biol. Evol.">
        <title>First Whole Genome Sequence and Flow Cytometry Genome Size Data for the Lichen-Forming Fungus Ramalina farinacea (Ascomycota).</title>
        <authorList>
            <person name="Llewellyn T."/>
            <person name="Mian S."/>
            <person name="Hill R."/>
            <person name="Leitch I.J."/>
            <person name="Gaya E."/>
        </authorList>
    </citation>
    <scope>NUCLEOTIDE SEQUENCE</scope>
    <source>
        <strain evidence="8">LIQ254RAFAR</strain>
    </source>
</reference>
<comment type="similarity">
    <text evidence="5">Belongs to the SAT4 family.</text>
</comment>
<dbReference type="PANTHER" id="PTHR33048">
    <property type="entry name" value="PTH11-LIKE INTEGRAL MEMBRANE PROTEIN (AFU_ORTHOLOGUE AFUA_5G11245)"/>
    <property type="match status" value="1"/>
</dbReference>
<keyword evidence="3 6" id="KW-1133">Transmembrane helix</keyword>
<evidence type="ECO:0000313" key="8">
    <source>
        <dbReference type="EMBL" id="MDI1489532.1"/>
    </source>
</evidence>
<keyword evidence="4 6" id="KW-0472">Membrane</keyword>
<dbReference type="PANTHER" id="PTHR33048:SF160">
    <property type="entry name" value="SAT4 FAMILY MEMBRANE PROTEIN"/>
    <property type="match status" value="1"/>
</dbReference>
<evidence type="ECO:0000256" key="5">
    <source>
        <dbReference type="ARBA" id="ARBA00038359"/>
    </source>
</evidence>
<evidence type="ECO:0000259" key="7">
    <source>
        <dbReference type="Pfam" id="PF20684"/>
    </source>
</evidence>
<dbReference type="AlphaFoldDB" id="A0AA43QP63"/>
<accession>A0AA43QP63</accession>
<feature type="transmembrane region" description="Helical" evidence="6">
    <location>
        <begin position="153"/>
        <end position="175"/>
    </location>
</feature>